<reference evidence="1 2" key="1">
    <citation type="journal article" date="2017" name="Int. J. Parasitol.">
        <title>The genome of the protozoan parasite Cystoisospora suis and a reverse vaccinology approach to identify vaccine candidates.</title>
        <authorList>
            <person name="Palmieri N."/>
            <person name="Shrestha A."/>
            <person name="Ruttkowski B."/>
            <person name="Beck T."/>
            <person name="Vogl C."/>
            <person name="Tomley F."/>
            <person name="Blake D.P."/>
            <person name="Joachim A."/>
        </authorList>
    </citation>
    <scope>NUCLEOTIDE SEQUENCE [LARGE SCALE GENOMIC DNA]</scope>
    <source>
        <strain evidence="1 2">Wien I</strain>
    </source>
</reference>
<organism evidence="1 2">
    <name type="scientific">Cystoisospora suis</name>
    <dbReference type="NCBI Taxonomy" id="483139"/>
    <lineage>
        <taxon>Eukaryota</taxon>
        <taxon>Sar</taxon>
        <taxon>Alveolata</taxon>
        <taxon>Apicomplexa</taxon>
        <taxon>Conoidasida</taxon>
        <taxon>Coccidia</taxon>
        <taxon>Eucoccidiorida</taxon>
        <taxon>Eimeriorina</taxon>
        <taxon>Sarcocystidae</taxon>
        <taxon>Cystoisospora</taxon>
    </lineage>
</organism>
<evidence type="ECO:0000313" key="1">
    <source>
        <dbReference type="EMBL" id="PHJ19544.1"/>
    </source>
</evidence>
<protein>
    <submittedName>
        <fullName evidence="1">Uncharacterized protein</fullName>
    </submittedName>
</protein>
<sequence>MELRKRLPIGNARMRQLTIELNKAREAEDEAEEKLRTWMVGHLLQREKTSLALRSAEDLRKFSECVF</sequence>
<evidence type="ECO:0000313" key="2">
    <source>
        <dbReference type="Proteomes" id="UP000221165"/>
    </source>
</evidence>
<proteinExistence type="predicted"/>
<dbReference type="RefSeq" id="XP_067921243.1">
    <property type="nucleotide sequence ID" value="XM_068066782.1"/>
</dbReference>
<dbReference type="Proteomes" id="UP000221165">
    <property type="component" value="Unassembled WGS sequence"/>
</dbReference>
<feature type="non-terminal residue" evidence="1">
    <location>
        <position position="67"/>
    </location>
</feature>
<dbReference type="AlphaFoldDB" id="A0A2C6KTG3"/>
<dbReference type="GeneID" id="94429993"/>
<keyword evidence="2" id="KW-1185">Reference proteome</keyword>
<comment type="caution">
    <text evidence="1">The sequence shown here is derived from an EMBL/GenBank/DDBJ whole genome shotgun (WGS) entry which is preliminary data.</text>
</comment>
<name>A0A2C6KTG3_9APIC</name>
<gene>
    <name evidence="1" type="ORF">CSUI_006628</name>
</gene>
<dbReference type="VEuPathDB" id="ToxoDB:CSUI_006628"/>
<accession>A0A2C6KTG3</accession>
<dbReference type="EMBL" id="MIGC01003367">
    <property type="protein sequence ID" value="PHJ19544.1"/>
    <property type="molecule type" value="Genomic_DNA"/>
</dbReference>